<evidence type="ECO:0000256" key="3">
    <source>
        <dbReference type="RuleBase" id="RU362132"/>
    </source>
</evidence>
<dbReference type="NCBIfam" id="NF006129">
    <property type="entry name" value="PRK08273.1"/>
    <property type="match status" value="1"/>
</dbReference>
<evidence type="ECO:0000256" key="1">
    <source>
        <dbReference type="ARBA" id="ARBA00007812"/>
    </source>
</evidence>
<dbReference type="CDD" id="cd07039">
    <property type="entry name" value="TPP_PYR_POX"/>
    <property type="match status" value="1"/>
</dbReference>
<accession>A0A839E0I1</accession>
<dbReference type="AlphaFoldDB" id="A0A839E0I1"/>
<proteinExistence type="inferred from homology"/>
<evidence type="ECO:0000313" key="8">
    <source>
        <dbReference type="Proteomes" id="UP000569329"/>
    </source>
</evidence>
<dbReference type="Gene3D" id="3.40.50.970">
    <property type="match status" value="2"/>
</dbReference>
<evidence type="ECO:0000259" key="5">
    <source>
        <dbReference type="Pfam" id="PF02775"/>
    </source>
</evidence>
<evidence type="ECO:0000256" key="2">
    <source>
        <dbReference type="ARBA" id="ARBA00023052"/>
    </source>
</evidence>
<dbReference type="InterPro" id="IPR047211">
    <property type="entry name" value="POXB-like"/>
</dbReference>
<sequence>MSELVSDYVLRRLREWGVEKVFSYAGDGINGILAAWQRAGNDPRFIQARHEELAAFEAVGYAKFSGRTGVCMATGGPGAVHLLNGLYDAKLDHVPMVAIVGQQGSTSLGGAYQQEIDLNSLYKDVASEYVQFVSTPQQLPNALDRAMRTAQAKRTVTALIIPGDVQDMEYSPPTHAFKMVPSSLGISGSTVTPAHEDVKHAAEILNSGQRVAIMVGQGARDARDEVMEVADVLGAGVAKALLGKDVLPDDPPYVTGSSGLLGTRPSWELMRDCDTLLMVGASFPYSQFLPEFDQARAVQIDIDPTLIGMRYPFEVNLLGDARATLRELLPLLERKQDRSWREQVERTVRDWWDVMERRAGVEADPINPERVFHELSPMLPDNAMLTSDSGSAANWYARHLKIRGDIRGSLSGTLATMGPGAPYATGAKFAHPERPVFALVGDGAMQMNGINELITIAHYWSEWQDPRVVIGVLNNRDLNQVTWELRAMSGAPQFLPSQRLPEFGYAAFAESLGLRGIKVDQPDHIHNAWQQAIQADRPCLVEFVTDPAVPPIPPEANWDQMESVVEAMVKGDPETWPMIKEGAKAKVQEFLPGRTDRE</sequence>
<dbReference type="Pfam" id="PF02775">
    <property type="entry name" value="TPP_enzyme_C"/>
    <property type="match status" value="1"/>
</dbReference>
<keyword evidence="8" id="KW-1185">Reference proteome</keyword>
<gene>
    <name evidence="7" type="ORF">FHX42_001835</name>
</gene>
<dbReference type="InterPro" id="IPR012000">
    <property type="entry name" value="Thiamin_PyroP_enz_cen_dom"/>
</dbReference>
<dbReference type="EMBL" id="JACGWZ010000002">
    <property type="protein sequence ID" value="MBA8824488.1"/>
    <property type="molecule type" value="Genomic_DNA"/>
</dbReference>
<dbReference type="EC" id="1.2.5.1" evidence="7"/>
<feature type="domain" description="Thiamine pyrophosphate enzyme N-terminal TPP-binding" evidence="6">
    <location>
        <begin position="5"/>
        <end position="120"/>
    </location>
</feature>
<dbReference type="InterPro" id="IPR029061">
    <property type="entry name" value="THDP-binding"/>
</dbReference>
<feature type="domain" description="Thiamine pyrophosphate enzyme TPP-binding" evidence="5">
    <location>
        <begin position="388"/>
        <end position="543"/>
    </location>
</feature>
<dbReference type="GO" id="GO:0030976">
    <property type="term" value="F:thiamine pyrophosphate binding"/>
    <property type="evidence" value="ECO:0007669"/>
    <property type="project" value="InterPro"/>
</dbReference>
<dbReference type="Gene3D" id="3.40.50.1220">
    <property type="entry name" value="TPP-binding domain"/>
    <property type="match status" value="1"/>
</dbReference>
<dbReference type="Proteomes" id="UP000569329">
    <property type="component" value="Unassembled WGS sequence"/>
</dbReference>
<evidence type="ECO:0000313" key="7">
    <source>
        <dbReference type="EMBL" id="MBA8824488.1"/>
    </source>
</evidence>
<dbReference type="Pfam" id="PF00205">
    <property type="entry name" value="TPP_enzyme_M"/>
    <property type="match status" value="1"/>
</dbReference>
<dbReference type="InterPro" id="IPR029035">
    <property type="entry name" value="DHS-like_NAD/FAD-binding_dom"/>
</dbReference>
<dbReference type="InterPro" id="IPR011766">
    <property type="entry name" value="TPP_enzyme_TPP-bd"/>
</dbReference>
<dbReference type="InterPro" id="IPR047212">
    <property type="entry name" value="TPP_POXB-like"/>
</dbReference>
<protein>
    <submittedName>
        <fullName evidence="7">Pyruvate dehydrogenase (Quinone)</fullName>
        <ecNumber evidence="7">1.2.5.1</ecNumber>
    </submittedName>
</protein>
<evidence type="ECO:0000259" key="4">
    <source>
        <dbReference type="Pfam" id="PF00205"/>
    </source>
</evidence>
<dbReference type="CDD" id="cd02014">
    <property type="entry name" value="TPP_POX"/>
    <property type="match status" value="1"/>
</dbReference>
<dbReference type="Pfam" id="PF02776">
    <property type="entry name" value="TPP_enzyme_N"/>
    <property type="match status" value="1"/>
</dbReference>
<reference evidence="7 8" key="1">
    <citation type="submission" date="2020-07" db="EMBL/GenBank/DDBJ databases">
        <title>Sequencing the genomes of 1000 actinobacteria strains.</title>
        <authorList>
            <person name="Klenk H.-P."/>
        </authorList>
    </citation>
    <scope>NUCLEOTIDE SEQUENCE [LARGE SCALE GENOMIC DNA]</scope>
    <source>
        <strain evidence="7 8">DSM 45975</strain>
    </source>
</reference>
<dbReference type="GO" id="GO:0052737">
    <property type="term" value="F:pyruvate dehydrogenase (quinone) activity"/>
    <property type="evidence" value="ECO:0007669"/>
    <property type="project" value="UniProtKB-EC"/>
</dbReference>
<evidence type="ECO:0000259" key="6">
    <source>
        <dbReference type="Pfam" id="PF02776"/>
    </source>
</evidence>
<comment type="caution">
    <text evidence="7">The sequence shown here is derived from an EMBL/GenBank/DDBJ whole genome shotgun (WGS) entry which is preliminary data.</text>
</comment>
<dbReference type="PANTHER" id="PTHR42981:SF2">
    <property type="entry name" value="PYRUVATE DEHYDROGENASE [UBIQUINONE]"/>
    <property type="match status" value="1"/>
</dbReference>
<name>A0A839E0I1_9PSEU</name>
<comment type="similarity">
    <text evidence="1 3">Belongs to the TPP enzyme family.</text>
</comment>
<dbReference type="SUPFAM" id="SSF52518">
    <property type="entry name" value="Thiamin diphosphate-binding fold (THDP-binding)"/>
    <property type="match status" value="2"/>
</dbReference>
<dbReference type="RefSeq" id="WP_182543764.1">
    <property type="nucleotide sequence ID" value="NZ_JACGWZ010000002.1"/>
</dbReference>
<dbReference type="PANTHER" id="PTHR42981">
    <property type="entry name" value="PYRUVATE DEHYDROGENASE [UBIQUINONE]"/>
    <property type="match status" value="1"/>
</dbReference>
<keyword evidence="7" id="KW-0560">Oxidoreductase</keyword>
<dbReference type="InterPro" id="IPR012001">
    <property type="entry name" value="Thiamin_PyroP_enz_TPP-bd_dom"/>
</dbReference>
<feature type="domain" description="Thiamine pyrophosphate enzyme central" evidence="4">
    <location>
        <begin position="198"/>
        <end position="328"/>
    </location>
</feature>
<keyword evidence="7" id="KW-0670">Pyruvate</keyword>
<dbReference type="GO" id="GO:0000287">
    <property type="term" value="F:magnesium ion binding"/>
    <property type="evidence" value="ECO:0007669"/>
    <property type="project" value="InterPro"/>
</dbReference>
<dbReference type="InterPro" id="IPR047210">
    <property type="entry name" value="TPP_PYR_POXB-like"/>
</dbReference>
<dbReference type="SUPFAM" id="SSF52467">
    <property type="entry name" value="DHS-like NAD/FAD-binding domain"/>
    <property type="match status" value="1"/>
</dbReference>
<organism evidence="7 8">
    <name type="scientific">Halosaccharopolyspora lacisalsi</name>
    <dbReference type="NCBI Taxonomy" id="1000566"/>
    <lineage>
        <taxon>Bacteria</taxon>
        <taxon>Bacillati</taxon>
        <taxon>Actinomycetota</taxon>
        <taxon>Actinomycetes</taxon>
        <taxon>Pseudonocardiales</taxon>
        <taxon>Pseudonocardiaceae</taxon>
        <taxon>Halosaccharopolyspora</taxon>
    </lineage>
</organism>
<keyword evidence="2 3" id="KW-0786">Thiamine pyrophosphate</keyword>